<dbReference type="RefSeq" id="WP_218855474.1">
    <property type="nucleotide sequence ID" value="NZ_JACCAA010000001.1"/>
</dbReference>
<sequence length="95" mass="10652">MSESRTSGPYRVVLSSAAVRSLHKVPPRIAEALVTFAFVALADNPQRRGKRLVAEFAGLWSARRGDYRIIYEIDDEVRVVGIVRVAHRSEAYRAP</sequence>
<dbReference type="Proteomes" id="UP000540656">
    <property type="component" value="Unassembled WGS sequence"/>
</dbReference>
<evidence type="ECO:0000256" key="1">
    <source>
        <dbReference type="ARBA" id="ARBA00006226"/>
    </source>
</evidence>
<keyword evidence="3" id="KW-0255">Endonuclease</keyword>
<dbReference type="EMBL" id="JACCAA010000001">
    <property type="protein sequence ID" value="NYG59203.1"/>
    <property type="molecule type" value="Genomic_DNA"/>
</dbReference>
<dbReference type="InterPro" id="IPR007712">
    <property type="entry name" value="RelE/ParE_toxin"/>
</dbReference>
<comment type="caution">
    <text evidence="3">The sequence shown here is derived from an EMBL/GenBank/DDBJ whole genome shotgun (WGS) entry which is preliminary data.</text>
</comment>
<keyword evidence="3" id="KW-0378">Hydrolase</keyword>
<dbReference type="GO" id="GO:0004519">
    <property type="term" value="F:endonuclease activity"/>
    <property type="evidence" value="ECO:0007669"/>
    <property type="project" value="UniProtKB-KW"/>
</dbReference>
<reference evidence="3 4" key="1">
    <citation type="submission" date="2020-07" db="EMBL/GenBank/DDBJ databases">
        <title>Sequencing the genomes of 1000 actinobacteria strains.</title>
        <authorList>
            <person name="Klenk H.-P."/>
        </authorList>
    </citation>
    <scope>NUCLEOTIDE SEQUENCE [LARGE SCALE GENOMIC DNA]</scope>
    <source>
        <strain evidence="3 4">DSM 23819</strain>
    </source>
</reference>
<dbReference type="SUPFAM" id="SSF143011">
    <property type="entry name" value="RelE-like"/>
    <property type="match status" value="1"/>
</dbReference>
<dbReference type="InterPro" id="IPR035093">
    <property type="entry name" value="RelE/ParE_toxin_dom_sf"/>
</dbReference>
<gene>
    <name evidence="3" type="ORF">BJ980_002126</name>
</gene>
<dbReference type="Gene3D" id="3.30.2310.20">
    <property type="entry name" value="RelE-like"/>
    <property type="match status" value="1"/>
</dbReference>
<evidence type="ECO:0000313" key="3">
    <source>
        <dbReference type="EMBL" id="NYG59203.1"/>
    </source>
</evidence>
<evidence type="ECO:0000256" key="2">
    <source>
        <dbReference type="ARBA" id="ARBA00022649"/>
    </source>
</evidence>
<name>A0A7Y9UP41_9ACTN</name>
<keyword evidence="4" id="KW-1185">Reference proteome</keyword>
<dbReference type="AlphaFoldDB" id="A0A7Y9UP41"/>
<proteinExistence type="inferred from homology"/>
<comment type="similarity">
    <text evidence="1">Belongs to the RelE toxin family.</text>
</comment>
<keyword evidence="3" id="KW-0540">Nuclease</keyword>
<keyword evidence="2" id="KW-1277">Toxin-antitoxin system</keyword>
<accession>A0A7Y9UP41</accession>
<dbReference type="PANTHER" id="PTHR35601:SF1">
    <property type="entry name" value="TOXIN RELE"/>
    <property type="match status" value="1"/>
</dbReference>
<dbReference type="PANTHER" id="PTHR35601">
    <property type="entry name" value="TOXIN RELE"/>
    <property type="match status" value="1"/>
</dbReference>
<organism evidence="3 4">
    <name type="scientific">Nocardioides daedukensis</name>
    <dbReference type="NCBI Taxonomy" id="634462"/>
    <lineage>
        <taxon>Bacteria</taxon>
        <taxon>Bacillati</taxon>
        <taxon>Actinomycetota</taxon>
        <taxon>Actinomycetes</taxon>
        <taxon>Propionibacteriales</taxon>
        <taxon>Nocardioidaceae</taxon>
        <taxon>Nocardioides</taxon>
    </lineage>
</organism>
<evidence type="ECO:0000313" key="4">
    <source>
        <dbReference type="Proteomes" id="UP000540656"/>
    </source>
</evidence>
<dbReference type="Pfam" id="PF05016">
    <property type="entry name" value="ParE_toxin"/>
    <property type="match status" value="1"/>
</dbReference>
<protein>
    <submittedName>
        <fullName evidence="3">mRNA-degrading endonuclease RelE of RelBE toxin-antitoxin system</fullName>
    </submittedName>
</protein>